<dbReference type="Proteomes" id="UP000199339">
    <property type="component" value="Unassembled WGS sequence"/>
</dbReference>
<comment type="similarity">
    <text evidence="1">Belongs to the DNA polymerase type-Y family.</text>
</comment>
<accession>A0A1I4W7C2</accession>
<feature type="region of interest" description="Disordered" evidence="3">
    <location>
        <begin position="371"/>
        <end position="390"/>
    </location>
</feature>
<dbReference type="InterPro" id="IPR001126">
    <property type="entry name" value="UmuC"/>
</dbReference>
<dbReference type="PANTHER" id="PTHR35369">
    <property type="entry name" value="BLR3025 PROTEIN-RELATED"/>
    <property type="match status" value="1"/>
</dbReference>
<dbReference type="InterPro" id="IPR043128">
    <property type="entry name" value="Rev_trsase/Diguanyl_cyclase"/>
</dbReference>
<dbReference type="Pfam" id="PF00817">
    <property type="entry name" value="IMS"/>
    <property type="match status" value="1"/>
</dbReference>
<dbReference type="SUPFAM" id="SSF56672">
    <property type="entry name" value="DNA/RNA polymerases"/>
    <property type="match status" value="1"/>
</dbReference>
<dbReference type="RefSeq" id="WP_092002854.1">
    <property type="nucleotide sequence ID" value="NZ_FOUR01000004.1"/>
</dbReference>
<dbReference type="GO" id="GO:0006281">
    <property type="term" value="P:DNA repair"/>
    <property type="evidence" value="ECO:0007669"/>
    <property type="project" value="InterPro"/>
</dbReference>
<dbReference type="EMBL" id="FOUR01000004">
    <property type="protein sequence ID" value="SFN09106.1"/>
    <property type="molecule type" value="Genomic_DNA"/>
</dbReference>
<organism evidence="5 6">
    <name type="scientific">Marinobacter pelagius</name>
    <dbReference type="NCBI Taxonomy" id="379482"/>
    <lineage>
        <taxon>Bacteria</taxon>
        <taxon>Pseudomonadati</taxon>
        <taxon>Pseudomonadota</taxon>
        <taxon>Gammaproteobacteria</taxon>
        <taxon>Pseudomonadales</taxon>
        <taxon>Marinobacteraceae</taxon>
        <taxon>Marinobacter</taxon>
    </lineage>
</organism>
<dbReference type="Gene3D" id="3.40.1170.60">
    <property type="match status" value="1"/>
</dbReference>
<name>A0A1I4W7C2_9GAMM</name>
<gene>
    <name evidence="5" type="ORF">SAMN04487961_2118</name>
</gene>
<keyword evidence="6" id="KW-1185">Reference proteome</keyword>
<evidence type="ECO:0000256" key="2">
    <source>
        <dbReference type="ARBA" id="ARBA00022763"/>
    </source>
</evidence>
<evidence type="ECO:0000259" key="4">
    <source>
        <dbReference type="Pfam" id="PF00817"/>
    </source>
</evidence>
<dbReference type="Gene3D" id="3.30.70.270">
    <property type="match status" value="1"/>
</dbReference>
<keyword evidence="2" id="KW-0227">DNA damage</keyword>
<sequence length="472" mass="54046">MLWLYLHFPHLLLDHIRRDREDSRPLVIVEGSGQRVIQACPDARDQGVRAGMRLKTAINLVPELGMVRAQPEQEARILEDQARWLYRYAAHIVLVPPDGLLAEIGSLQKLYGGLPAVWQTVEQALNEHRLTAWIAIGHTPLAARLIARAGKGECTADKGHILRALENMPLVAAEFDGKTCTRLQRLGLNTLGEVFALPAPELARRLSPETLARIQKIQGTRPDPQTPWQPPHSFRQQADFIQEIEHTQGLLFPLQRMLSELEDDLCWRQQDTDSLHLILRHRHEEDTRLRIRTSGPEHRAEAFLNLIRLRLEQQPLRAPVVALVLSVKRFLGRETPTGQDLLGESQDLNEAWHTLMSRLQARLGEQSLKRLSPQADHRPERAWSASEVQQKHKTRLAAPEHLPRRPLWLLQGPQPLTEPPAAWFAGPERISGGWWDGQRVHRDYYIAQLQSGQLAWVFRDVREGWFIHGWFG</sequence>
<evidence type="ECO:0000256" key="3">
    <source>
        <dbReference type="SAM" id="MobiDB-lite"/>
    </source>
</evidence>
<dbReference type="PANTHER" id="PTHR35369:SF2">
    <property type="entry name" value="BLR3025 PROTEIN"/>
    <property type="match status" value="1"/>
</dbReference>
<evidence type="ECO:0000313" key="5">
    <source>
        <dbReference type="EMBL" id="SFN09106.1"/>
    </source>
</evidence>
<dbReference type="InterPro" id="IPR050356">
    <property type="entry name" value="SulA_CellDiv_inhibitor"/>
</dbReference>
<proteinExistence type="inferred from homology"/>
<evidence type="ECO:0000256" key="1">
    <source>
        <dbReference type="ARBA" id="ARBA00010945"/>
    </source>
</evidence>
<feature type="domain" description="UmuC" evidence="4">
    <location>
        <begin position="22"/>
        <end position="147"/>
    </location>
</feature>
<reference evidence="6" key="1">
    <citation type="submission" date="2016-10" db="EMBL/GenBank/DDBJ databases">
        <authorList>
            <person name="Varghese N."/>
            <person name="Submissions S."/>
        </authorList>
    </citation>
    <scope>NUCLEOTIDE SEQUENCE [LARGE SCALE GENOMIC DNA]</scope>
    <source>
        <strain evidence="6">CGMCC 1.6775</strain>
    </source>
</reference>
<protein>
    <submittedName>
        <fullName evidence="5">Protein ImuB</fullName>
    </submittedName>
</protein>
<evidence type="ECO:0000313" key="6">
    <source>
        <dbReference type="Proteomes" id="UP000199339"/>
    </source>
</evidence>
<dbReference type="InterPro" id="IPR043502">
    <property type="entry name" value="DNA/RNA_pol_sf"/>
</dbReference>
<dbReference type="AlphaFoldDB" id="A0A1I4W7C2"/>
<dbReference type="OrthoDB" id="5298951at2"/>
<dbReference type="CDD" id="cd03468">
    <property type="entry name" value="PolY_like"/>
    <property type="match status" value="1"/>
</dbReference>